<organism evidence="5 6">
    <name type="scientific">Aureobasidium melanogenum</name>
    <name type="common">Aureobasidium pullulans var. melanogenum</name>
    <dbReference type="NCBI Taxonomy" id="46634"/>
    <lineage>
        <taxon>Eukaryota</taxon>
        <taxon>Fungi</taxon>
        <taxon>Dikarya</taxon>
        <taxon>Ascomycota</taxon>
        <taxon>Pezizomycotina</taxon>
        <taxon>Dothideomycetes</taxon>
        <taxon>Dothideomycetidae</taxon>
        <taxon>Dothideales</taxon>
        <taxon>Saccotheciaceae</taxon>
        <taxon>Aureobasidium</taxon>
    </lineage>
</organism>
<feature type="repeat" description="ANK" evidence="3">
    <location>
        <begin position="471"/>
        <end position="503"/>
    </location>
</feature>
<accession>A0A9P8JZG1</accession>
<dbReference type="PANTHER" id="PTHR24198">
    <property type="entry name" value="ANKYRIN REPEAT AND PROTEIN KINASE DOMAIN-CONTAINING PROTEIN"/>
    <property type="match status" value="1"/>
</dbReference>
<feature type="repeat" description="ANK" evidence="3">
    <location>
        <begin position="539"/>
        <end position="571"/>
    </location>
</feature>
<feature type="repeat" description="ANK" evidence="3">
    <location>
        <begin position="1173"/>
        <end position="1202"/>
    </location>
</feature>
<protein>
    <submittedName>
        <fullName evidence="5">Uncharacterized protein</fullName>
    </submittedName>
</protein>
<dbReference type="InterPro" id="IPR002110">
    <property type="entry name" value="Ankyrin_rpt"/>
</dbReference>
<evidence type="ECO:0000313" key="5">
    <source>
        <dbReference type="EMBL" id="KAG9990216.1"/>
    </source>
</evidence>
<feature type="repeat" description="ANK" evidence="3">
    <location>
        <begin position="339"/>
        <end position="371"/>
    </location>
</feature>
<name>A0A9P8JZG1_AURME</name>
<keyword evidence="6" id="KW-1185">Reference proteome</keyword>
<reference evidence="5" key="1">
    <citation type="journal article" date="2021" name="J Fungi (Basel)">
        <title>Virulence traits and population genomics of the black yeast Aureobasidium melanogenum.</title>
        <authorList>
            <person name="Cernosa A."/>
            <person name="Sun X."/>
            <person name="Gostincar C."/>
            <person name="Fang C."/>
            <person name="Gunde-Cimerman N."/>
            <person name="Song Z."/>
        </authorList>
    </citation>
    <scope>NUCLEOTIDE SEQUENCE</scope>
    <source>
        <strain evidence="5">EXF-9298</strain>
    </source>
</reference>
<evidence type="ECO:0000256" key="1">
    <source>
        <dbReference type="ARBA" id="ARBA00022737"/>
    </source>
</evidence>
<evidence type="ECO:0000256" key="2">
    <source>
        <dbReference type="ARBA" id="ARBA00023043"/>
    </source>
</evidence>
<keyword evidence="2 3" id="KW-0040">ANK repeat</keyword>
<dbReference type="EMBL" id="JAHFXS010000042">
    <property type="protein sequence ID" value="KAG9990216.1"/>
    <property type="molecule type" value="Genomic_DNA"/>
</dbReference>
<dbReference type="PANTHER" id="PTHR24198:SF165">
    <property type="entry name" value="ANKYRIN REPEAT-CONTAINING PROTEIN-RELATED"/>
    <property type="match status" value="1"/>
</dbReference>
<dbReference type="PRINTS" id="PR01415">
    <property type="entry name" value="ANKYRIN"/>
</dbReference>
<sequence length="1232" mass="133412">MDNGATMSGPGESCDPVYAAISSGNAEIASMILERGYKFSSQQKFEECLSLAAFRGHADLMLSMLQGINSVSTSKQTHDVLQVALYGRNEREVNVLIVGYEDINAQTGYFGNALHAAICGGSLNLVKLVLAQGANLHTRGRFGYSLRAAVAFGHEEIVRWLLLDKGLDPNIQDEELGDCLQTAASKGHLAIMTLLLDQGANVGGSGGVYKNALQAASFEGHQGAVQLLLSNHANMRSRGRYRNALQAAVYGASSNVVKILVEHGSEWDLPLHNQWMQRMPVPGRLLLPEPWHESWSDEAGPLEAAALTGNLSLVQLLIGQGTPIDCKSWSAGEPGSLGCGYTALQVAARHGHTEVVDCLLDAGADLDMSSRCFASALHASIQGSNFLLAERFLERGAKIDQFWGPRYGNCLQISSDQGDLPGVKFLIDNGANVNGPHGLNGTALQRSSDGGHVEIVKLLISHDADLEAHGELGTALQAAATKGHLNVVQVLLENGAKVNTKHGPNGSGLHAASTDTLDKLDVVQALLEAGAHINDLDTELRTPLYLAPYHGNAAIAEELLNNGADILPKSSLKDSTDLKNNAGRRGSGRTRVSNNPTSPWPSLMTANSQGRTQIAHPHNATSPKIPILAAISQGHAKIAHLLFKKDPKHYLDLGCLQSDPGHASQKQHTDVENMLLEIQMWRACEQGNVPLLRKLLDTGLDVNTCVIGSQTLLDVAALAGHILVAQALLDHGFDRRGLTQSFQVLIRALSDQATYDGFFNHNYVPKSSHVEILELFMTLDRNLEIDSELEEPLNRAIAKFGHTETLLLLPQGWLASPERQGRALLSIVRFGKDNPHCPSMLQHILKLECTEDKYFVKYGDALVAAVRRGSTEILGILMSALPSTQTLGRLTHRLLSSVLEPLREAYAVELDKVESRGDDNRFGWRPRVVMHLRNLVSQDFPRTMINMLHFLLDTFEEIEEEIIQTVFEQAVQTNHLQYAKAVLHHAAKQHQHGQFRIEDPDRLLLHSVQTFLDDRMMDLLLAEGANPNATTLGGLSALHLSLVKDPYIWLSVPSETGNVYFYDVTNLPVDRIVGSINCLLQNGANINATHPIMGTPLQLAIKLRCHSTIVQALVVAGGDVSSQAGCYGTVLTENIVNKELRPCLKSGHSMVDRMKVLLEHGAQINASGGYFGNALQAAAYVGSMEGVQLLLQKGADVNARGGRYGSALQAAKVAGRTKIAEVLVDAGAQELD</sequence>
<dbReference type="SMART" id="SM00248">
    <property type="entry name" value="ANK"/>
    <property type="match status" value="21"/>
</dbReference>
<dbReference type="Pfam" id="PF12796">
    <property type="entry name" value="Ank_2"/>
    <property type="match status" value="3"/>
</dbReference>
<evidence type="ECO:0000313" key="6">
    <source>
        <dbReference type="Proteomes" id="UP000729357"/>
    </source>
</evidence>
<dbReference type="PROSITE" id="PS50088">
    <property type="entry name" value="ANK_REPEAT"/>
    <property type="match status" value="6"/>
</dbReference>
<feature type="non-terminal residue" evidence="5">
    <location>
        <position position="1232"/>
    </location>
</feature>
<dbReference type="AlphaFoldDB" id="A0A9P8JZG1"/>
<evidence type="ECO:0000256" key="4">
    <source>
        <dbReference type="SAM" id="MobiDB-lite"/>
    </source>
</evidence>
<gene>
    <name evidence="5" type="ORF">KCU98_g1307</name>
</gene>
<feature type="repeat" description="ANK" evidence="3">
    <location>
        <begin position="112"/>
        <end position="141"/>
    </location>
</feature>
<proteinExistence type="predicted"/>
<dbReference type="Gene3D" id="1.25.40.20">
    <property type="entry name" value="Ankyrin repeat-containing domain"/>
    <property type="match status" value="5"/>
</dbReference>
<dbReference type="Pfam" id="PF13637">
    <property type="entry name" value="Ank_4"/>
    <property type="match status" value="1"/>
</dbReference>
<dbReference type="InterPro" id="IPR036770">
    <property type="entry name" value="Ankyrin_rpt-contain_sf"/>
</dbReference>
<dbReference type="SUPFAM" id="SSF48403">
    <property type="entry name" value="Ankyrin repeat"/>
    <property type="match status" value="4"/>
</dbReference>
<feature type="repeat" description="ANK" evidence="3">
    <location>
        <begin position="439"/>
        <end position="471"/>
    </location>
</feature>
<keyword evidence="1" id="KW-0677">Repeat</keyword>
<reference evidence="5" key="2">
    <citation type="submission" date="2021-08" db="EMBL/GenBank/DDBJ databases">
        <authorList>
            <person name="Gostincar C."/>
            <person name="Sun X."/>
            <person name="Song Z."/>
            <person name="Gunde-Cimerman N."/>
        </authorList>
    </citation>
    <scope>NUCLEOTIDE SEQUENCE</scope>
    <source>
        <strain evidence="5">EXF-9298</strain>
    </source>
</reference>
<dbReference type="Proteomes" id="UP000729357">
    <property type="component" value="Unassembled WGS sequence"/>
</dbReference>
<comment type="caution">
    <text evidence="5">The sequence shown here is derived from an EMBL/GenBank/DDBJ whole genome shotgun (WGS) entry which is preliminary data.</text>
</comment>
<dbReference type="PROSITE" id="PS50297">
    <property type="entry name" value="ANK_REP_REGION"/>
    <property type="match status" value="4"/>
</dbReference>
<dbReference type="Pfam" id="PF00023">
    <property type="entry name" value="Ank"/>
    <property type="match status" value="1"/>
</dbReference>
<feature type="region of interest" description="Disordered" evidence="4">
    <location>
        <begin position="570"/>
        <end position="615"/>
    </location>
</feature>
<evidence type="ECO:0000256" key="3">
    <source>
        <dbReference type="PROSITE-ProRule" id="PRU00023"/>
    </source>
</evidence>